<evidence type="ECO:0000313" key="2">
    <source>
        <dbReference type="EMBL" id="CAD6998164.1"/>
    </source>
</evidence>
<feature type="region of interest" description="Disordered" evidence="1">
    <location>
        <begin position="129"/>
        <end position="168"/>
    </location>
</feature>
<feature type="region of interest" description="Disordered" evidence="1">
    <location>
        <begin position="78"/>
        <end position="109"/>
    </location>
</feature>
<evidence type="ECO:0000313" key="3">
    <source>
        <dbReference type="Proteomes" id="UP000606786"/>
    </source>
</evidence>
<feature type="compositionally biased region" description="Basic and acidic residues" evidence="1">
    <location>
        <begin position="89"/>
        <end position="101"/>
    </location>
</feature>
<dbReference type="EMBL" id="CAJHJT010000012">
    <property type="protein sequence ID" value="CAD6998164.1"/>
    <property type="molecule type" value="Genomic_DNA"/>
</dbReference>
<accession>A0A811UH52</accession>
<name>A0A811UH52_CERCA</name>
<proteinExistence type="predicted"/>
<sequence length="168" mass="18562">MLATEFRLDAPRENVKKNTLRNSSSTFPCRGHLKSAIYFCRRNLELPETKLNSEDRRKFPWAKSVLGLNRSLLTKVLSSTDEPAVKPTKASEKRSKAKVEPPKANSKPSIVLGITNQIPVLISVAKTKQKPLKAKQSATGVKAQQVKSPISAPLVNVRPNPPSQMQPI</sequence>
<gene>
    <name evidence="2" type="ORF">CCAP1982_LOCUS6780</name>
</gene>
<reference evidence="2" key="1">
    <citation type="submission" date="2020-11" db="EMBL/GenBank/DDBJ databases">
        <authorList>
            <person name="Whitehead M."/>
        </authorList>
    </citation>
    <scope>NUCLEOTIDE SEQUENCE</scope>
    <source>
        <strain evidence="2">EGII</strain>
    </source>
</reference>
<dbReference type="AlphaFoldDB" id="A0A811UH52"/>
<evidence type="ECO:0000256" key="1">
    <source>
        <dbReference type="SAM" id="MobiDB-lite"/>
    </source>
</evidence>
<feature type="compositionally biased region" description="Pro residues" evidence="1">
    <location>
        <begin position="159"/>
        <end position="168"/>
    </location>
</feature>
<comment type="caution">
    <text evidence="2">The sequence shown here is derived from an EMBL/GenBank/DDBJ whole genome shotgun (WGS) entry which is preliminary data.</text>
</comment>
<organism evidence="2 3">
    <name type="scientific">Ceratitis capitata</name>
    <name type="common">Mediterranean fruit fly</name>
    <name type="synonym">Tephritis capitata</name>
    <dbReference type="NCBI Taxonomy" id="7213"/>
    <lineage>
        <taxon>Eukaryota</taxon>
        <taxon>Metazoa</taxon>
        <taxon>Ecdysozoa</taxon>
        <taxon>Arthropoda</taxon>
        <taxon>Hexapoda</taxon>
        <taxon>Insecta</taxon>
        <taxon>Pterygota</taxon>
        <taxon>Neoptera</taxon>
        <taxon>Endopterygota</taxon>
        <taxon>Diptera</taxon>
        <taxon>Brachycera</taxon>
        <taxon>Muscomorpha</taxon>
        <taxon>Tephritoidea</taxon>
        <taxon>Tephritidae</taxon>
        <taxon>Ceratitis</taxon>
        <taxon>Ceratitis</taxon>
    </lineage>
</organism>
<dbReference type="Proteomes" id="UP000606786">
    <property type="component" value="Unassembled WGS sequence"/>
</dbReference>
<keyword evidence="3" id="KW-1185">Reference proteome</keyword>
<protein>
    <submittedName>
        <fullName evidence="2">(Mediterranean fruit fly) hypothetical protein</fullName>
    </submittedName>
</protein>